<dbReference type="InterPro" id="IPR036047">
    <property type="entry name" value="F-box-like_dom_sf"/>
</dbReference>
<evidence type="ECO:0000313" key="2">
    <source>
        <dbReference type="EnsemblPlants" id="LPERR12G14890.1"/>
    </source>
</evidence>
<evidence type="ECO:0000259" key="1">
    <source>
        <dbReference type="Pfam" id="PF03478"/>
    </source>
</evidence>
<dbReference type="Proteomes" id="UP000032180">
    <property type="component" value="Chromosome 12"/>
</dbReference>
<reference evidence="3" key="2">
    <citation type="submission" date="2013-12" db="EMBL/GenBank/DDBJ databases">
        <authorList>
            <person name="Yu Y."/>
            <person name="Lee S."/>
            <person name="de Baynast K."/>
            <person name="Wissotski M."/>
            <person name="Liu L."/>
            <person name="Talag J."/>
            <person name="Goicoechea J."/>
            <person name="Angelova A."/>
            <person name="Jetty R."/>
            <person name="Kudrna D."/>
            <person name="Golser W."/>
            <person name="Rivera L."/>
            <person name="Zhang J."/>
            <person name="Wing R."/>
        </authorList>
    </citation>
    <scope>NUCLEOTIDE SEQUENCE</scope>
</reference>
<reference evidence="2 3" key="1">
    <citation type="submission" date="2012-08" db="EMBL/GenBank/DDBJ databases">
        <title>Oryza genome evolution.</title>
        <authorList>
            <person name="Wing R.A."/>
        </authorList>
    </citation>
    <scope>NUCLEOTIDE SEQUENCE</scope>
</reference>
<reference evidence="2" key="3">
    <citation type="submission" date="2015-04" db="UniProtKB">
        <authorList>
            <consortium name="EnsemblPlants"/>
        </authorList>
    </citation>
    <scope>IDENTIFICATION</scope>
</reference>
<accession>A0A0D9Y140</accession>
<dbReference type="AlphaFoldDB" id="A0A0D9Y140"/>
<proteinExistence type="predicted"/>
<dbReference type="Pfam" id="PF03478">
    <property type="entry name" value="Beta-prop_KIB1-4"/>
    <property type="match status" value="1"/>
</dbReference>
<keyword evidence="3" id="KW-1185">Reference proteome</keyword>
<organism evidence="2 3">
    <name type="scientific">Leersia perrieri</name>
    <dbReference type="NCBI Taxonomy" id="77586"/>
    <lineage>
        <taxon>Eukaryota</taxon>
        <taxon>Viridiplantae</taxon>
        <taxon>Streptophyta</taxon>
        <taxon>Embryophyta</taxon>
        <taxon>Tracheophyta</taxon>
        <taxon>Spermatophyta</taxon>
        <taxon>Magnoliopsida</taxon>
        <taxon>Liliopsida</taxon>
        <taxon>Poales</taxon>
        <taxon>Poaceae</taxon>
        <taxon>BOP clade</taxon>
        <taxon>Oryzoideae</taxon>
        <taxon>Oryzeae</taxon>
        <taxon>Oryzinae</taxon>
        <taxon>Leersia</taxon>
    </lineage>
</organism>
<dbReference type="HOGENOM" id="CLU_019286_9_1_1"/>
<dbReference type="eggNOG" id="ENOG502T28V">
    <property type="taxonomic scope" value="Eukaryota"/>
</dbReference>
<sequence length="397" mass="45205">MAAAAAVESPWPELPADLIGQVLLRLPSRVRLGAVCRPWRAGARQQRRHLPPPMPWLALRDGTLFDLDGGAPVRCVTPILRRGVTDRLPGLPRARRRRWLLSAMLNSRFYPDKVKTPHFKVILSSSSSPLDSSPEYPHVAALILPLEGNYVAISSCKGQGAIGFRPATDCTKEEEEEDQTVCLDSEWMPLTDIAFFDGKLYAITWKEGLYVLDPNSDCLNVSSVFHQCIADDPEQHGIYFNTDHQYIVLRYLAERDDRLFMVRWLMMPPLDTNPYQWRRMDMTYRFEVFEADLTTNPCQWRKVDSLSGQAIFLGSECAKFVRASKCVGGVQEDCIYFMHRSFDNPSNEFFGPSVDPLGDSGMYNMKNGEITPLLPEALMTELRLKRQFLTWFFPADV</sequence>
<name>A0A0D9Y140_9ORYZ</name>
<protein>
    <recommendedName>
        <fullName evidence="1">KIB1-4 beta-propeller domain-containing protein</fullName>
    </recommendedName>
</protein>
<dbReference type="EnsemblPlants" id="LPERR12G14890.1">
    <property type="protein sequence ID" value="LPERR12G14890.1"/>
    <property type="gene ID" value="LPERR12G14890"/>
</dbReference>
<feature type="domain" description="KIB1-4 beta-propeller" evidence="1">
    <location>
        <begin position="88"/>
        <end position="364"/>
    </location>
</feature>
<dbReference type="PANTHER" id="PTHR33110">
    <property type="entry name" value="F-BOX/KELCH-REPEAT PROTEIN-RELATED"/>
    <property type="match status" value="1"/>
</dbReference>
<dbReference type="InterPro" id="IPR005174">
    <property type="entry name" value="KIB1-4_b-propeller"/>
</dbReference>
<evidence type="ECO:0000313" key="3">
    <source>
        <dbReference type="Proteomes" id="UP000032180"/>
    </source>
</evidence>
<dbReference type="Gramene" id="LPERR12G14890.1">
    <property type="protein sequence ID" value="LPERR12G14890.1"/>
    <property type="gene ID" value="LPERR12G14890"/>
</dbReference>
<dbReference type="PANTHER" id="PTHR33110:SF143">
    <property type="entry name" value="F-BOX DOMAIN CONTAINING PROTEIN, EXPRESSED"/>
    <property type="match status" value="1"/>
</dbReference>
<dbReference type="SUPFAM" id="SSF81383">
    <property type="entry name" value="F-box domain"/>
    <property type="match status" value="1"/>
</dbReference>